<evidence type="ECO:0000313" key="2">
    <source>
        <dbReference type="EMBL" id="UUI05596.1"/>
    </source>
</evidence>
<dbReference type="InterPro" id="IPR025620">
    <property type="entry name" value="YlaH"/>
</dbReference>
<keyword evidence="1" id="KW-0812">Transmembrane</keyword>
<sequence>MSMVLDYILEVNGTDNIFWIFYVMNLILSAIAYQLGFAKKLPIGKNIIVYILLMIGTFVITIFSTVMRMPTIECLIVIILVLGIYRFRLHRERKNRNSVQEDNA</sequence>
<organism evidence="2 3">
    <name type="scientific">Oceanobacillus jeddahense</name>
    <dbReference type="NCBI Taxonomy" id="1462527"/>
    <lineage>
        <taxon>Bacteria</taxon>
        <taxon>Bacillati</taxon>
        <taxon>Bacillota</taxon>
        <taxon>Bacilli</taxon>
        <taxon>Bacillales</taxon>
        <taxon>Bacillaceae</taxon>
        <taxon>Oceanobacillus</taxon>
    </lineage>
</organism>
<dbReference type="Proteomes" id="UP001059773">
    <property type="component" value="Chromosome"/>
</dbReference>
<evidence type="ECO:0000256" key="1">
    <source>
        <dbReference type="SAM" id="Phobius"/>
    </source>
</evidence>
<dbReference type="EMBL" id="CP101914">
    <property type="protein sequence ID" value="UUI05596.1"/>
    <property type="molecule type" value="Genomic_DNA"/>
</dbReference>
<feature type="transmembrane region" description="Helical" evidence="1">
    <location>
        <begin position="47"/>
        <end position="64"/>
    </location>
</feature>
<proteinExistence type="predicted"/>
<keyword evidence="3" id="KW-1185">Reference proteome</keyword>
<feature type="transmembrane region" description="Helical" evidence="1">
    <location>
        <begin position="70"/>
        <end position="87"/>
    </location>
</feature>
<evidence type="ECO:0000313" key="3">
    <source>
        <dbReference type="Proteomes" id="UP001059773"/>
    </source>
</evidence>
<name>A0ABY5JZZ0_9BACI</name>
<keyword evidence="1" id="KW-0472">Membrane</keyword>
<dbReference type="Pfam" id="PF14036">
    <property type="entry name" value="YlaH"/>
    <property type="match status" value="1"/>
</dbReference>
<gene>
    <name evidence="2" type="ORF">NP439_16615</name>
</gene>
<feature type="transmembrane region" description="Helical" evidence="1">
    <location>
        <begin position="16"/>
        <end position="35"/>
    </location>
</feature>
<protein>
    <submittedName>
        <fullName evidence="2">YlaH-like family protein</fullName>
    </submittedName>
</protein>
<keyword evidence="1" id="KW-1133">Transmembrane helix</keyword>
<reference evidence="2" key="1">
    <citation type="submission" date="2022-07" db="EMBL/GenBank/DDBJ databases">
        <title>FELIX.</title>
        <authorList>
            <person name="Wan K.H."/>
            <person name="Park S."/>
            <person name="Lawrence Q."/>
            <person name="Eichenberger J.P."/>
            <person name="Booth B.W."/>
            <person name="Piaggio A.J."/>
            <person name="Chandler J.C."/>
            <person name="Franklin A.B."/>
            <person name="Celniker S.E."/>
        </authorList>
    </citation>
    <scope>NUCLEOTIDE SEQUENCE</scope>
    <source>
        <strain evidence="2">QA-1986 374</strain>
    </source>
</reference>
<accession>A0ABY5JZZ0</accession>